<dbReference type="Gene3D" id="3.30.70.2970">
    <property type="entry name" value="Protein of unknown function (DUF541), domain 2"/>
    <property type="match status" value="1"/>
</dbReference>
<dbReference type="InterPro" id="IPR052022">
    <property type="entry name" value="26kDa_periplasmic_antigen"/>
</dbReference>
<sequence length="276" mass="30034">MPSNLIKEQKNDSAVSTCCGQSTVWGYDFGKKILWTFAGVLLVYAIFWLGTMVRNNIRQYDYIGLSPKNERMITINGYGKVNSNNDIAVTTIGYSNTDKDVSKAQADNKIVMDQVLAELKTMGVADKDLQSNYTIYPDYNYTQDKGQVLQGYRVSNQLNVKIRDLDKVSAVLGLAGKYGATEVSGLTFTIDDPENLKDEARIKALADAKSKALQLAQTLNVRLGGVVSFSEWDATNGGPYPVYSAMGAEKGGGEPGVASGSQDVGMNVSVTYEILQ</sequence>
<organism evidence="2 3">
    <name type="scientific">Candidatus Magasanikbacteria bacterium RIFOXYD2_FULL_41_14</name>
    <dbReference type="NCBI Taxonomy" id="1798709"/>
    <lineage>
        <taxon>Bacteria</taxon>
        <taxon>Candidatus Magasanikiibacteriota</taxon>
    </lineage>
</organism>
<dbReference type="PANTHER" id="PTHR34387:SF1">
    <property type="entry name" value="PERIPLASMIC IMMUNOGENIC PROTEIN"/>
    <property type="match status" value="1"/>
</dbReference>
<dbReference type="Gene3D" id="3.30.110.170">
    <property type="entry name" value="Protein of unknown function (DUF541), domain 1"/>
    <property type="match status" value="1"/>
</dbReference>
<dbReference type="Pfam" id="PF04402">
    <property type="entry name" value="SIMPL"/>
    <property type="match status" value="1"/>
</dbReference>
<evidence type="ECO:0008006" key="4">
    <source>
        <dbReference type="Google" id="ProtNLM"/>
    </source>
</evidence>
<comment type="caution">
    <text evidence="2">The sequence shown here is derived from an EMBL/GenBank/DDBJ whole genome shotgun (WGS) entry which is preliminary data.</text>
</comment>
<feature type="transmembrane region" description="Helical" evidence="1">
    <location>
        <begin position="33"/>
        <end position="53"/>
    </location>
</feature>
<dbReference type="InterPro" id="IPR007497">
    <property type="entry name" value="SIMPL/DUF541"/>
</dbReference>
<evidence type="ECO:0000313" key="2">
    <source>
        <dbReference type="EMBL" id="OGH94342.1"/>
    </source>
</evidence>
<dbReference type="STRING" id="1798709.A2538_00860"/>
<protein>
    <recommendedName>
        <fullName evidence="4">SIMPL domain-containing protein</fullName>
    </recommendedName>
</protein>
<evidence type="ECO:0000256" key="1">
    <source>
        <dbReference type="SAM" id="Phobius"/>
    </source>
</evidence>
<name>A0A1F6PDV2_9BACT</name>
<dbReference type="EMBL" id="MFRE01000009">
    <property type="protein sequence ID" value="OGH94342.1"/>
    <property type="molecule type" value="Genomic_DNA"/>
</dbReference>
<keyword evidence="1" id="KW-1133">Transmembrane helix</keyword>
<dbReference type="GO" id="GO:0006974">
    <property type="term" value="P:DNA damage response"/>
    <property type="evidence" value="ECO:0007669"/>
    <property type="project" value="TreeGrafter"/>
</dbReference>
<dbReference type="Proteomes" id="UP000178254">
    <property type="component" value="Unassembled WGS sequence"/>
</dbReference>
<gene>
    <name evidence="2" type="ORF">A2538_00860</name>
</gene>
<reference evidence="2 3" key="1">
    <citation type="journal article" date="2016" name="Nat. Commun.">
        <title>Thousands of microbial genomes shed light on interconnected biogeochemical processes in an aquifer system.</title>
        <authorList>
            <person name="Anantharaman K."/>
            <person name="Brown C.T."/>
            <person name="Hug L.A."/>
            <person name="Sharon I."/>
            <person name="Castelle C.J."/>
            <person name="Probst A.J."/>
            <person name="Thomas B.C."/>
            <person name="Singh A."/>
            <person name="Wilkins M.J."/>
            <person name="Karaoz U."/>
            <person name="Brodie E.L."/>
            <person name="Williams K.H."/>
            <person name="Hubbard S.S."/>
            <person name="Banfield J.F."/>
        </authorList>
    </citation>
    <scope>NUCLEOTIDE SEQUENCE [LARGE SCALE GENOMIC DNA]</scope>
</reference>
<keyword evidence="1" id="KW-0812">Transmembrane</keyword>
<dbReference type="AlphaFoldDB" id="A0A1F6PDV2"/>
<evidence type="ECO:0000313" key="3">
    <source>
        <dbReference type="Proteomes" id="UP000178254"/>
    </source>
</evidence>
<accession>A0A1F6PDV2</accession>
<proteinExistence type="predicted"/>
<keyword evidence="1" id="KW-0472">Membrane</keyword>
<dbReference type="PANTHER" id="PTHR34387">
    <property type="entry name" value="SLR1258 PROTEIN"/>
    <property type="match status" value="1"/>
</dbReference>